<evidence type="ECO:0000256" key="2">
    <source>
        <dbReference type="ARBA" id="ARBA00022475"/>
    </source>
</evidence>
<evidence type="ECO:0000256" key="9">
    <source>
        <dbReference type="HAMAP-Rule" id="MF_00154"/>
    </source>
</evidence>
<dbReference type="Gene3D" id="1.10.357.140">
    <property type="entry name" value="UbiA prenyltransferase"/>
    <property type="match status" value="1"/>
</dbReference>
<dbReference type="InterPro" id="IPR000537">
    <property type="entry name" value="UbiA_prenyltransferase"/>
</dbReference>
<comment type="catalytic activity">
    <reaction evidence="8 9">
        <text>heme b + (2E,6E)-farnesyl diphosphate + H2O = Fe(II)-heme o + diphosphate</text>
        <dbReference type="Rhea" id="RHEA:28070"/>
        <dbReference type="ChEBI" id="CHEBI:15377"/>
        <dbReference type="ChEBI" id="CHEBI:33019"/>
        <dbReference type="ChEBI" id="CHEBI:60344"/>
        <dbReference type="ChEBI" id="CHEBI:60530"/>
        <dbReference type="ChEBI" id="CHEBI:175763"/>
        <dbReference type="EC" id="2.5.1.141"/>
    </reaction>
</comment>
<gene>
    <name evidence="9" type="primary">ctaB</name>
    <name evidence="10" type="ORF">AMYX_08080</name>
</gene>
<accession>A0A7I9VJ64</accession>
<keyword evidence="4 9" id="KW-0812">Transmembrane</keyword>
<feature type="transmembrane region" description="Helical" evidence="9">
    <location>
        <begin position="174"/>
        <end position="198"/>
    </location>
</feature>
<dbReference type="PANTHER" id="PTHR43448">
    <property type="entry name" value="PROTOHEME IX FARNESYLTRANSFERASE, MITOCHONDRIAL"/>
    <property type="match status" value="1"/>
</dbReference>
<feature type="transmembrane region" description="Helical" evidence="9">
    <location>
        <begin position="54"/>
        <end position="75"/>
    </location>
</feature>
<keyword evidence="2 9" id="KW-1003">Cell membrane</keyword>
<evidence type="ECO:0000256" key="5">
    <source>
        <dbReference type="ARBA" id="ARBA00022989"/>
    </source>
</evidence>
<comment type="function">
    <text evidence="9">Converts heme B (protoheme IX) to heme O by substitution of the vinyl group on carbon 2 of heme B porphyrin ring with a hydroxyethyl farnesyl side group.</text>
</comment>
<protein>
    <recommendedName>
        <fullName evidence="9">Protoheme IX farnesyltransferase</fullName>
        <ecNumber evidence="9">2.5.1.141</ecNumber>
    </recommendedName>
    <alternativeName>
        <fullName evidence="9">Heme B farnesyltransferase</fullName>
    </alternativeName>
    <alternativeName>
        <fullName evidence="9">Heme O synthase</fullName>
    </alternativeName>
</protein>
<dbReference type="Proteomes" id="UP000503640">
    <property type="component" value="Unassembled WGS sequence"/>
</dbReference>
<dbReference type="GO" id="GO:0048034">
    <property type="term" value="P:heme O biosynthetic process"/>
    <property type="evidence" value="ECO:0007669"/>
    <property type="project" value="UniProtKB-UniRule"/>
</dbReference>
<feature type="transmembrane region" description="Helical" evidence="9">
    <location>
        <begin position="148"/>
        <end position="168"/>
    </location>
</feature>
<comment type="caution">
    <text evidence="10">The sequence shown here is derived from an EMBL/GenBank/DDBJ whole genome shotgun (WGS) entry which is preliminary data.</text>
</comment>
<evidence type="ECO:0000256" key="1">
    <source>
        <dbReference type="ARBA" id="ARBA00004141"/>
    </source>
</evidence>
<reference evidence="11" key="1">
    <citation type="journal article" date="2020" name="Appl. Environ. Microbiol.">
        <title>Diazotrophic Anaeromyxobacter Isolates from Soils.</title>
        <authorList>
            <person name="Masuda Y."/>
            <person name="Yamanaka H."/>
            <person name="Xu Z.X."/>
            <person name="Shiratori Y."/>
            <person name="Aono T."/>
            <person name="Amachi S."/>
            <person name="Senoo K."/>
            <person name="Itoh H."/>
        </authorList>
    </citation>
    <scope>NUCLEOTIDE SEQUENCE [LARGE SCALE GENOMIC DNA]</scope>
    <source>
        <strain evidence="11">R267</strain>
    </source>
</reference>
<dbReference type="EC" id="2.5.1.141" evidence="9"/>
<comment type="similarity">
    <text evidence="9">Belongs to the UbiA prenyltransferase family. Protoheme IX farnesyltransferase subfamily.</text>
</comment>
<feature type="transmembrane region" description="Helical" evidence="9">
    <location>
        <begin position="219"/>
        <end position="240"/>
    </location>
</feature>
<sequence length="299" mass="31396">MIQVPIAEVLQPRSPLAVARDVVALGKPRLASLVLCTTAGGYWLAPGHRDARTAAALLAGTALVVGAANALNEFLERDVDALMRRTRDRPLPAGRLDPSVALAVGLGLPCLALPALALLTNGVTASLAALALFSYVVLYTPMKQRSSLALFVGAVPGAIPPLMGWTAVTGRLDAGGLALFALLFCWQLPHFLAISMYLKEDYARGGLRVFAVVHGDRATRTWAAATSLLLIPVSLLLLPLELAGPLYGLAAALLGGGLAGYGLTGLWQRGAANRWARNFFLLTLAYLTLLFAALLVSGR</sequence>
<name>A0A7I9VJ64_9BACT</name>
<keyword evidence="3 9" id="KW-0808">Transferase</keyword>
<dbReference type="GO" id="GO:0005886">
    <property type="term" value="C:plasma membrane"/>
    <property type="evidence" value="ECO:0007669"/>
    <property type="project" value="UniProtKB-SubCell"/>
</dbReference>
<dbReference type="InterPro" id="IPR006369">
    <property type="entry name" value="Protohaem_IX_farnesylTrfase"/>
</dbReference>
<feature type="transmembrane region" description="Helical" evidence="9">
    <location>
        <begin position="96"/>
        <end position="117"/>
    </location>
</feature>
<evidence type="ECO:0000256" key="4">
    <source>
        <dbReference type="ARBA" id="ARBA00022692"/>
    </source>
</evidence>
<organism evidence="10 11">
    <name type="scientific">Anaeromyxobacter diazotrophicus</name>
    <dbReference type="NCBI Taxonomy" id="2590199"/>
    <lineage>
        <taxon>Bacteria</taxon>
        <taxon>Pseudomonadati</taxon>
        <taxon>Myxococcota</taxon>
        <taxon>Myxococcia</taxon>
        <taxon>Myxococcales</taxon>
        <taxon>Cystobacterineae</taxon>
        <taxon>Anaeromyxobacteraceae</taxon>
        <taxon>Anaeromyxobacter</taxon>
    </lineage>
</organism>
<keyword evidence="6 9" id="KW-0350">Heme biosynthesis</keyword>
<evidence type="ECO:0000256" key="7">
    <source>
        <dbReference type="ARBA" id="ARBA00023136"/>
    </source>
</evidence>
<feature type="transmembrane region" description="Helical" evidence="9">
    <location>
        <begin position="246"/>
        <end position="267"/>
    </location>
</feature>
<evidence type="ECO:0000256" key="6">
    <source>
        <dbReference type="ARBA" id="ARBA00023133"/>
    </source>
</evidence>
<dbReference type="NCBIfam" id="TIGR01473">
    <property type="entry name" value="cyoE_ctaB"/>
    <property type="match status" value="1"/>
</dbReference>
<dbReference type="AlphaFoldDB" id="A0A7I9VJ64"/>
<dbReference type="PANTHER" id="PTHR43448:SF2">
    <property type="entry name" value="PROTOHEME IX FARNESYLTRANSFERASE, MITOCHONDRIAL"/>
    <property type="match status" value="1"/>
</dbReference>
<evidence type="ECO:0000313" key="11">
    <source>
        <dbReference type="Proteomes" id="UP000503640"/>
    </source>
</evidence>
<comment type="subcellular location">
    <subcellularLocation>
        <location evidence="9">Cell membrane</location>
        <topology evidence="9">Multi-pass membrane protein</topology>
    </subcellularLocation>
    <subcellularLocation>
        <location evidence="1">Membrane</location>
        <topology evidence="1">Multi-pass membrane protein</topology>
    </subcellularLocation>
</comment>
<evidence type="ECO:0000256" key="3">
    <source>
        <dbReference type="ARBA" id="ARBA00022679"/>
    </source>
</evidence>
<feature type="transmembrane region" description="Helical" evidence="9">
    <location>
        <begin position="123"/>
        <end position="141"/>
    </location>
</feature>
<dbReference type="CDD" id="cd13957">
    <property type="entry name" value="PT_UbiA_Cox10"/>
    <property type="match status" value="1"/>
</dbReference>
<evidence type="ECO:0000313" key="10">
    <source>
        <dbReference type="EMBL" id="GEJ56067.1"/>
    </source>
</evidence>
<keyword evidence="5 9" id="KW-1133">Transmembrane helix</keyword>
<dbReference type="GO" id="GO:0008495">
    <property type="term" value="F:protoheme IX farnesyltransferase activity"/>
    <property type="evidence" value="ECO:0007669"/>
    <property type="project" value="UniProtKB-UniRule"/>
</dbReference>
<keyword evidence="7 9" id="KW-0472">Membrane</keyword>
<feature type="transmembrane region" description="Helical" evidence="9">
    <location>
        <begin position="279"/>
        <end position="298"/>
    </location>
</feature>
<comment type="miscellaneous">
    <text evidence="9">Carbon 2 of the heme B porphyrin ring is defined according to the Fischer nomenclature.</text>
</comment>
<proteinExistence type="inferred from homology"/>
<dbReference type="EMBL" id="BJTG01000002">
    <property type="protein sequence ID" value="GEJ56067.1"/>
    <property type="molecule type" value="Genomic_DNA"/>
</dbReference>
<dbReference type="UniPathway" id="UPA00834">
    <property type="reaction ID" value="UER00712"/>
</dbReference>
<keyword evidence="11" id="KW-1185">Reference proteome</keyword>
<dbReference type="Pfam" id="PF01040">
    <property type="entry name" value="UbiA"/>
    <property type="match status" value="1"/>
</dbReference>
<evidence type="ECO:0000256" key="8">
    <source>
        <dbReference type="ARBA" id="ARBA00047690"/>
    </source>
</evidence>
<dbReference type="HAMAP" id="MF_00154">
    <property type="entry name" value="CyoE_CtaB"/>
    <property type="match status" value="1"/>
</dbReference>
<dbReference type="InterPro" id="IPR044878">
    <property type="entry name" value="UbiA_sf"/>
</dbReference>
<comment type="pathway">
    <text evidence="9">Porphyrin-containing compound metabolism; heme O biosynthesis; heme O from protoheme: step 1/1.</text>
</comment>